<evidence type="ECO:0000313" key="1">
    <source>
        <dbReference type="EMBL" id="GAI71479.1"/>
    </source>
</evidence>
<dbReference type="EMBL" id="BARW01002462">
    <property type="protein sequence ID" value="GAI71479.1"/>
    <property type="molecule type" value="Genomic_DNA"/>
</dbReference>
<organism evidence="1">
    <name type="scientific">marine sediment metagenome</name>
    <dbReference type="NCBI Taxonomy" id="412755"/>
    <lineage>
        <taxon>unclassified sequences</taxon>
        <taxon>metagenomes</taxon>
        <taxon>ecological metagenomes</taxon>
    </lineage>
</organism>
<proteinExistence type="predicted"/>
<dbReference type="AlphaFoldDB" id="X1SUM0"/>
<comment type="caution">
    <text evidence="1">The sequence shown here is derived from an EMBL/GenBank/DDBJ whole genome shotgun (WGS) entry which is preliminary data.</text>
</comment>
<accession>X1SUM0</accession>
<protein>
    <submittedName>
        <fullName evidence="1">Uncharacterized protein</fullName>
    </submittedName>
</protein>
<reference evidence="1" key="1">
    <citation type="journal article" date="2014" name="Front. Microbiol.">
        <title>High frequency of phylogenetically diverse reductive dehalogenase-homologous genes in deep subseafloor sedimentary metagenomes.</title>
        <authorList>
            <person name="Kawai M."/>
            <person name="Futagami T."/>
            <person name="Toyoda A."/>
            <person name="Takaki Y."/>
            <person name="Nishi S."/>
            <person name="Hori S."/>
            <person name="Arai W."/>
            <person name="Tsubouchi T."/>
            <person name="Morono Y."/>
            <person name="Uchiyama I."/>
            <person name="Ito T."/>
            <person name="Fujiyama A."/>
            <person name="Inagaki F."/>
            <person name="Takami H."/>
        </authorList>
    </citation>
    <scope>NUCLEOTIDE SEQUENCE</scope>
    <source>
        <strain evidence="1">Expedition CK06-06</strain>
    </source>
</reference>
<sequence>NANIDDLLDAIDISRCPATEKNDCDDFIYLPIIPYADISLIETWLSLQAEEKMKTRVFRKPRDAANALMNIFGHKRTGD</sequence>
<feature type="non-terminal residue" evidence="1">
    <location>
        <position position="1"/>
    </location>
</feature>
<name>X1SUM0_9ZZZZ</name>
<gene>
    <name evidence="1" type="ORF">S12H4_06845</name>
</gene>